<organism evidence="3 4">
    <name type="scientific">Tranquillimonas rosea</name>
    <dbReference type="NCBI Taxonomy" id="641238"/>
    <lineage>
        <taxon>Bacteria</taxon>
        <taxon>Pseudomonadati</taxon>
        <taxon>Pseudomonadota</taxon>
        <taxon>Alphaproteobacteria</taxon>
        <taxon>Rhodobacterales</taxon>
        <taxon>Roseobacteraceae</taxon>
        <taxon>Tranquillimonas</taxon>
    </lineage>
</organism>
<dbReference type="STRING" id="641238.SAMN04490244_11059"/>
<dbReference type="AlphaFoldDB" id="A0A1H9WC34"/>
<dbReference type="OrthoDB" id="7739218at2"/>
<gene>
    <name evidence="3" type="ORF">SAMN04490244_11059</name>
</gene>
<protein>
    <recommendedName>
        <fullName evidence="5">Transferrin-binding protein B C-lobe/N-lobe beta barrel domain-containing protein</fullName>
    </recommendedName>
</protein>
<proteinExistence type="predicted"/>
<sequence length="361" mass="37904">MTRLTASLLVLSLLAACSSGDGSNPITGGPEQDQTDTDTDDSGDDGTDGDPTGDDTDDGDGIDSDGSLPPGTPNPTPNDGIARSEPVGEGSGTATDVRYDSATDRFFVDGLAFDTANAYTRGEAVGSLGPFAVYENNTPLVDNFNGEPVGQFTHRAIYGVSTSGETEFAIVRTGAYAGYGFGGFVYERENGVDIPTSGQGSYAGDYAGLRDFDGRSGLEYVQADAAMQIDFEDFNDGGGVRAEIFNRRIFDLAGRDITADVVDGLNAEFDSNIGTLPVIQFTISPGVQTANGELLGEAYTVIGTPDGAETESEGQFYAVMSGEDAREITGIVVLEGPDRFEDVTYRETGGFIVYRDPADRP</sequence>
<dbReference type="RefSeq" id="WP_092695364.1">
    <property type="nucleotide sequence ID" value="NZ_FOGU01000010.1"/>
</dbReference>
<evidence type="ECO:0008006" key="5">
    <source>
        <dbReference type="Google" id="ProtNLM"/>
    </source>
</evidence>
<keyword evidence="2" id="KW-0732">Signal</keyword>
<dbReference type="Proteomes" id="UP000198885">
    <property type="component" value="Unassembled WGS sequence"/>
</dbReference>
<evidence type="ECO:0000313" key="3">
    <source>
        <dbReference type="EMBL" id="SES31512.1"/>
    </source>
</evidence>
<dbReference type="EMBL" id="FOGU01000010">
    <property type="protein sequence ID" value="SES31512.1"/>
    <property type="molecule type" value="Genomic_DNA"/>
</dbReference>
<evidence type="ECO:0000256" key="2">
    <source>
        <dbReference type="SAM" id="SignalP"/>
    </source>
</evidence>
<name>A0A1H9WC34_9RHOB</name>
<dbReference type="PROSITE" id="PS51257">
    <property type="entry name" value="PROKAR_LIPOPROTEIN"/>
    <property type="match status" value="1"/>
</dbReference>
<accession>A0A1H9WC34</accession>
<feature type="chain" id="PRO_5011680702" description="Transferrin-binding protein B C-lobe/N-lobe beta barrel domain-containing protein" evidence="2">
    <location>
        <begin position="24"/>
        <end position="361"/>
    </location>
</feature>
<feature type="signal peptide" evidence="2">
    <location>
        <begin position="1"/>
        <end position="23"/>
    </location>
</feature>
<evidence type="ECO:0000313" key="4">
    <source>
        <dbReference type="Proteomes" id="UP000198885"/>
    </source>
</evidence>
<keyword evidence="4" id="KW-1185">Reference proteome</keyword>
<feature type="compositionally biased region" description="Acidic residues" evidence="1">
    <location>
        <begin position="33"/>
        <end position="63"/>
    </location>
</feature>
<feature type="region of interest" description="Disordered" evidence="1">
    <location>
        <begin position="17"/>
        <end position="96"/>
    </location>
</feature>
<evidence type="ECO:0000256" key="1">
    <source>
        <dbReference type="SAM" id="MobiDB-lite"/>
    </source>
</evidence>
<reference evidence="3 4" key="1">
    <citation type="submission" date="2016-10" db="EMBL/GenBank/DDBJ databases">
        <authorList>
            <person name="de Groot N.N."/>
        </authorList>
    </citation>
    <scope>NUCLEOTIDE SEQUENCE [LARGE SCALE GENOMIC DNA]</scope>
    <source>
        <strain evidence="3 4">DSM 23042</strain>
    </source>
</reference>